<keyword evidence="3" id="KW-1185">Reference proteome</keyword>
<proteinExistence type="predicted"/>
<comment type="caution">
    <text evidence="2">The sequence shown here is derived from an EMBL/GenBank/DDBJ whole genome shotgun (WGS) entry which is preliminary data.</text>
</comment>
<dbReference type="PANTHER" id="PTHR10773:SF19">
    <property type="match status" value="1"/>
</dbReference>
<dbReference type="PANTHER" id="PTHR10773">
    <property type="entry name" value="DNA-DIRECTED RNA POLYMERASES I, II, AND III SUBUNIT RPABC2"/>
    <property type="match status" value="1"/>
</dbReference>
<evidence type="ECO:0000259" key="1">
    <source>
        <dbReference type="Pfam" id="PF25273"/>
    </source>
</evidence>
<evidence type="ECO:0000313" key="2">
    <source>
        <dbReference type="EMBL" id="KAF0761366.1"/>
    </source>
</evidence>
<sequence length="617" mass="71785">MLFYVLDENVLLSATHSDHDETAIHNDGCNIKKKFSKKDQHAAWQEKRKSKIENAKIKHPFRNIPCPEICKNKCNINILVDQRQQIWSDFWVMDYTSRRRYLGNCITVSPVKRRTTTDLINNFKRNESRYFYLPAGPKKDKIRVCRSMFLNTFGYSNDSILTALYKNLRNCDSPCLSTVKENRGNKTGVSNLNIDKTSIINHIKMYNPCSSHYRRHNTPNIMFLPRELTVKSMYEDFCLRYGKLFSQETYRGVLKELNISLKSPISDKCEDCTNYANQIENSIDENEIEELTTKLEQHKIKAFQANTMYKKDANINTCSTTKVFSMDLQKILLLPMIPDSKTCFFTSRLIVFNETFASLRPKGKSHCVLWHEAVAGRKAENIADSILSIMREERDALNFIFWADNCTGQNKNWVLFTTLISTLNSKHNNSIESVTIKYLTKGHTHMSADGVHGNIEKKFKQVRNIYDYDDLKNKIKESRTNLNIIDQTHFFNWSSKKRSTTIKNDPIKGFKLSSLVMVTFFKGSTKMEYYTNFDEAPKELDFLQKKFLKTIIDYEPDKIIEPRGINIEKKNEIVKKLLPLMPNNRKHFWTTLPVSLTSEDLVSEIGLSDTFINECAE</sequence>
<organism evidence="2 3">
    <name type="scientific">Aphis craccivora</name>
    <name type="common">Cowpea aphid</name>
    <dbReference type="NCBI Taxonomy" id="307492"/>
    <lineage>
        <taxon>Eukaryota</taxon>
        <taxon>Metazoa</taxon>
        <taxon>Ecdysozoa</taxon>
        <taxon>Arthropoda</taxon>
        <taxon>Hexapoda</taxon>
        <taxon>Insecta</taxon>
        <taxon>Pterygota</taxon>
        <taxon>Neoptera</taxon>
        <taxon>Paraneoptera</taxon>
        <taxon>Hemiptera</taxon>
        <taxon>Sternorrhyncha</taxon>
        <taxon>Aphidomorpha</taxon>
        <taxon>Aphidoidea</taxon>
        <taxon>Aphididae</taxon>
        <taxon>Aphidini</taxon>
        <taxon>Aphis</taxon>
        <taxon>Aphis</taxon>
    </lineage>
</organism>
<dbReference type="OrthoDB" id="6602382at2759"/>
<protein>
    <recommendedName>
        <fullName evidence="1">DUF7869 domain-containing protein</fullName>
    </recommendedName>
</protein>
<dbReference type="EMBL" id="VUJU01002418">
    <property type="protein sequence ID" value="KAF0761366.1"/>
    <property type="molecule type" value="Genomic_DNA"/>
</dbReference>
<gene>
    <name evidence="2" type="ORF">FWK35_00023481</name>
</gene>
<dbReference type="InterPro" id="IPR057191">
    <property type="entry name" value="DUF7869"/>
</dbReference>
<dbReference type="Proteomes" id="UP000478052">
    <property type="component" value="Unassembled WGS sequence"/>
</dbReference>
<evidence type="ECO:0000313" key="3">
    <source>
        <dbReference type="Proteomes" id="UP000478052"/>
    </source>
</evidence>
<dbReference type="AlphaFoldDB" id="A0A6G0YUD4"/>
<reference evidence="2 3" key="1">
    <citation type="submission" date="2019-08" db="EMBL/GenBank/DDBJ databases">
        <title>Whole genome of Aphis craccivora.</title>
        <authorList>
            <person name="Voronova N.V."/>
            <person name="Shulinski R.S."/>
            <person name="Bandarenka Y.V."/>
            <person name="Zhorov D.G."/>
            <person name="Warner D."/>
        </authorList>
    </citation>
    <scope>NUCLEOTIDE SEQUENCE [LARGE SCALE GENOMIC DNA]</scope>
    <source>
        <strain evidence="2">180601</strain>
        <tissue evidence="2">Whole Body</tissue>
    </source>
</reference>
<accession>A0A6G0YUD4</accession>
<name>A0A6G0YUD4_APHCR</name>
<dbReference type="Pfam" id="PF25273">
    <property type="entry name" value="DUF7869"/>
    <property type="match status" value="1"/>
</dbReference>
<feature type="domain" description="DUF7869" evidence="1">
    <location>
        <begin position="402"/>
        <end position="493"/>
    </location>
</feature>